<organism evidence="3 4">
    <name type="scientific">Penicillium chrysogenum</name>
    <name type="common">Penicillium notatum</name>
    <dbReference type="NCBI Taxonomy" id="5076"/>
    <lineage>
        <taxon>Eukaryota</taxon>
        <taxon>Fungi</taxon>
        <taxon>Dikarya</taxon>
        <taxon>Ascomycota</taxon>
        <taxon>Pezizomycotina</taxon>
        <taxon>Eurotiomycetes</taxon>
        <taxon>Eurotiomycetidae</taxon>
        <taxon>Eurotiales</taxon>
        <taxon>Aspergillaceae</taxon>
        <taxon>Penicillium</taxon>
        <taxon>Penicillium chrysogenum species complex</taxon>
    </lineage>
</organism>
<accession>A0ABQ8WYB7</accession>
<evidence type="ECO:0000256" key="1">
    <source>
        <dbReference type="SAM" id="MobiDB-lite"/>
    </source>
</evidence>
<evidence type="ECO:0000313" key="3">
    <source>
        <dbReference type="EMBL" id="KAJ5283639.1"/>
    </source>
</evidence>
<name>A0ABQ8WYB7_PENCH</name>
<dbReference type="EMBL" id="JAPVEB010000001">
    <property type="protein sequence ID" value="KAJ5283639.1"/>
    <property type="molecule type" value="Genomic_DNA"/>
</dbReference>
<keyword evidence="2" id="KW-0472">Membrane</keyword>
<feature type="region of interest" description="Disordered" evidence="1">
    <location>
        <begin position="154"/>
        <end position="200"/>
    </location>
</feature>
<keyword evidence="2" id="KW-1133">Transmembrane helix</keyword>
<feature type="compositionally biased region" description="Basic and acidic residues" evidence="1">
    <location>
        <begin position="155"/>
        <end position="170"/>
    </location>
</feature>
<proteinExistence type="predicted"/>
<keyword evidence="2" id="KW-0812">Transmembrane</keyword>
<sequence length="200" mass="22699">MTEQCDRALVQVRKDIRVNRRLSKIWCLVLKADALVVYIKCNLAGMTHVETVDGLASEMNPDNLAKKKDSGKLARSMRRRCYTKVFGITLVVMQFIRELVTVYNWWADRQAEKAKSEGDLTKPAIRVEVSQVKEDLQAMGDSLQRQLNRMWALQTHERGRSEGRDEERPRGGAGGHSRSPRGVRYRGAATRGSPMGRVVD</sequence>
<feature type="transmembrane region" description="Helical" evidence="2">
    <location>
        <begin position="85"/>
        <end position="106"/>
    </location>
</feature>
<gene>
    <name evidence="3" type="ORF">N7505_001619</name>
</gene>
<evidence type="ECO:0000313" key="4">
    <source>
        <dbReference type="Proteomes" id="UP001220256"/>
    </source>
</evidence>
<comment type="caution">
    <text evidence="3">The sequence shown here is derived from an EMBL/GenBank/DDBJ whole genome shotgun (WGS) entry which is preliminary data.</text>
</comment>
<dbReference type="Proteomes" id="UP001220256">
    <property type="component" value="Unassembled WGS sequence"/>
</dbReference>
<evidence type="ECO:0000256" key="2">
    <source>
        <dbReference type="SAM" id="Phobius"/>
    </source>
</evidence>
<reference evidence="3 4" key="1">
    <citation type="journal article" date="2023" name="IMA Fungus">
        <title>Comparative genomic study of the Penicillium genus elucidates a diverse pangenome and 15 lateral gene transfer events.</title>
        <authorList>
            <person name="Petersen C."/>
            <person name="Sorensen T."/>
            <person name="Nielsen M.R."/>
            <person name="Sondergaard T.E."/>
            <person name="Sorensen J.L."/>
            <person name="Fitzpatrick D.A."/>
            <person name="Frisvad J.C."/>
            <person name="Nielsen K.L."/>
        </authorList>
    </citation>
    <scope>NUCLEOTIDE SEQUENCE [LARGE SCALE GENOMIC DNA]</scope>
    <source>
        <strain evidence="3 4">IBT 3361</strain>
    </source>
</reference>
<protein>
    <submittedName>
        <fullName evidence="3">Uncharacterized protein</fullName>
    </submittedName>
</protein>
<keyword evidence="4" id="KW-1185">Reference proteome</keyword>